<dbReference type="Gene3D" id="3.90.180.10">
    <property type="entry name" value="Medium-chain alcohol dehydrogenases, catalytic domain"/>
    <property type="match status" value="1"/>
</dbReference>
<accession>V9L1P5</accession>
<reference evidence="7" key="1">
    <citation type="journal article" date="2006" name="Science">
        <title>Ancient noncoding elements conserved in the human genome.</title>
        <authorList>
            <person name="Venkatesh B."/>
            <person name="Kirkness E.F."/>
            <person name="Loh Y.H."/>
            <person name="Halpern A.L."/>
            <person name="Lee A.P."/>
            <person name="Johnson J."/>
            <person name="Dandona N."/>
            <person name="Viswanathan L.D."/>
            <person name="Tay A."/>
            <person name="Venter J.C."/>
            <person name="Strausberg R.L."/>
            <person name="Brenner S."/>
        </authorList>
    </citation>
    <scope>NUCLEOTIDE SEQUENCE [LARGE SCALE GENOMIC DNA]</scope>
</reference>
<dbReference type="InterPro" id="IPR036291">
    <property type="entry name" value="NAD(P)-bd_dom_sf"/>
</dbReference>
<dbReference type="SMART" id="SM00829">
    <property type="entry name" value="PKS_ER"/>
    <property type="match status" value="1"/>
</dbReference>
<keyword evidence="7" id="KW-1185">Reference proteome</keyword>
<dbReference type="OMA" id="RPATWFT"/>
<protein>
    <submittedName>
        <fullName evidence="5">Synaptic vesicle membrane protein VAT-1-like protein</fullName>
    </submittedName>
    <submittedName>
        <fullName evidence="6">Vesicle amine transport 1</fullName>
    </submittedName>
</protein>
<reference evidence="6" key="4">
    <citation type="submission" date="2025-05" db="UniProtKB">
        <authorList>
            <consortium name="Ensembl"/>
        </authorList>
    </citation>
    <scope>IDENTIFICATION</scope>
</reference>
<dbReference type="InterPro" id="IPR011032">
    <property type="entry name" value="GroES-like_sf"/>
</dbReference>
<dbReference type="GeneTree" id="ENSGT00940000157579"/>
<dbReference type="RefSeq" id="XP_007908386.1">
    <property type="nucleotide sequence ID" value="XM_007910195.2"/>
</dbReference>
<dbReference type="PANTHER" id="PTHR44054">
    <property type="entry name" value="SYNAPTIC VESICLE MEMBRANE PROTEIN VAT-1 HOMOLOG-LIKE"/>
    <property type="match status" value="1"/>
</dbReference>
<organism evidence="5">
    <name type="scientific">Callorhinchus milii</name>
    <name type="common">Ghost shark</name>
    <dbReference type="NCBI Taxonomy" id="7868"/>
    <lineage>
        <taxon>Eukaryota</taxon>
        <taxon>Metazoa</taxon>
        <taxon>Chordata</taxon>
        <taxon>Craniata</taxon>
        <taxon>Vertebrata</taxon>
        <taxon>Chondrichthyes</taxon>
        <taxon>Holocephali</taxon>
        <taxon>Chimaeriformes</taxon>
        <taxon>Callorhinchidae</taxon>
        <taxon>Callorhinchus</taxon>
    </lineage>
</organism>
<keyword evidence="2" id="KW-0560">Oxidoreductase</keyword>
<evidence type="ECO:0000313" key="7">
    <source>
        <dbReference type="Proteomes" id="UP000314986"/>
    </source>
</evidence>
<dbReference type="SUPFAM" id="SSF50129">
    <property type="entry name" value="GroES-like"/>
    <property type="match status" value="1"/>
</dbReference>
<dbReference type="InterPro" id="IPR052100">
    <property type="entry name" value="SV-ATPase_mito-regulator"/>
</dbReference>
<dbReference type="PROSITE" id="PS01162">
    <property type="entry name" value="QOR_ZETA_CRYSTAL"/>
    <property type="match status" value="1"/>
</dbReference>
<dbReference type="CDD" id="cd08275">
    <property type="entry name" value="MDR3"/>
    <property type="match status" value="1"/>
</dbReference>
<dbReference type="STRING" id="7868.ENSCMIP00000010872"/>
<dbReference type="Pfam" id="PF13602">
    <property type="entry name" value="ADH_zinc_N_2"/>
    <property type="match status" value="1"/>
</dbReference>
<dbReference type="OrthoDB" id="203908at2759"/>
<dbReference type="InterPro" id="IPR020843">
    <property type="entry name" value="ER"/>
</dbReference>
<reference evidence="7" key="2">
    <citation type="journal article" date="2007" name="PLoS Biol.">
        <title>Survey sequencing and comparative analysis of the elephant shark (Callorhinchus milii) genome.</title>
        <authorList>
            <person name="Venkatesh B."/>
            <person name="Kirkness E.F."/>
            <person name="Loh Y.H."/>
            <person name="Halpern A.L."/>
            <person name="Lee A.P."/>
            <person name="Johnson J."/>
            <person name="Dandona N."/>
            <person name="Viswanathan L.D."/>
            <person name="Tay A."/>
            <person name="Venter J.C."/>
            <person name="Strausberg R.L."/>
            <person name="Brenner S."/>
        </authorList>
    </citation>
    <scope>NUCLEOTIDE SEQUENCE [LARGE SCALE GENOMIC DNA]</scope>
</reference>
<dbReference type="Pfam" id="PF08240">
    <property type="entry name" value="ADH_N"/>
    <property type="match status" value="1"/>
</dbReference>
<dbReference type="Ensembl" id="ENSCMIT00000011150.1">
    <property type="protein sequence ID" value="ENSCMIP00000010872.1"/>
    <property type="gene ID" value="ENSCMIG00000005721.1"/>
</dbReference>
<evidence type="ECO:0000313" key="6">
    <source>
        <dbReference type="Ensembl" id="ENSCMIP00000010872.1"/>
    </source>
</evidence>
<dbReference type="Proteomes" id="UP000314986">
    <property type="component" value="Unassembled WGS sequence"/>
</dbReference>
<evidence type="ECO:0000259" key="4">
    <source>
        <dbReference type="SMART" id="SM00829"/>
    </source>
</evidence>
<dbReference type="Gene3D" id="3.40.50.720">
    <property type="entry name" value="NAD(P)-binding Rossmann-like Domain"/>
    <property type="match status" value="1"/>
</dbReference>
<dbReference type="GO" id="GO:0016491">
    <property type="term" value="F:oxidoreductase activity"/>
    <property type="evidence" value="ECO:0007669"/>
    <property type="project" value="UniProtKB-KW"/>
</dbReference>
<dbReference type="CTD" id="10493"/>
<proteinExistence type="evidence at transcript level"/>
<feature type="region of interest" description="Disordered" evidence="3">
    <location>
        <begin position="1"/>
        <end position="31"/>
    </location>
</feature>
<name>V9L1P5_CALMI</name>
<dbReference type="InterPro" id="IPR013154">
    <property type="entry name" value="ADH-like_N"/>
</dbReference>
<feature type="domain" description="Enoyl reductase (ER)" evidence="4">
    <location>
        <begin position="43"/>
        <end position="369"/>
    </location>
</feature>
<gene>
    <name evidence="6" type="primary">vat1</name>
</gene>
<dbReference type="SUPFAM" id="SSF51735">
    <property type="entry name" value="NAD(P)-binding Rossmann-fold domains"/>
    <property type="match status" value="1"/>
</dbReference>
<dbReference type="AlphaFoldDB" id="V9L1P5"/>
<dbReference type="InterPro" id="IPR002364">
    <property type="entry name" value="Quin_OxRdtase/zeta-crystal_CS"/>
</dbReference>
<comment type="similarity">
    <text evidence="1">Belongs to the zinc-containing alcohol dehydrogenase family. Quinone oxidoreductase subfamily.</text>
</comment>
<evidence type="ECO:0000256" key="1">
    <source>
        <dbReference type="ARBA" id="ARBA00010371"/>
    </source>
</evidence>
<dbReference type="GO" id="GO:0008270">
    <property type="term" value="F:zinc ion binding"/>
    <property type="evidence" value="ECO:0007669"/>
    <property type="project" value="InterPro"/>
</dbReference>
<evidence type="ECO:0000256" key="3">
    <source>
        <dbReference type="SAM" id="MobiDB-lite"/>
    </source>
</evidence>
<dbReference type="GO" id="GO:0005741">
    <property type="term" value="C:mitochondrial outer membrane"/>
    <property type="evidence" value="ECO:0007669"/>
    <property type="project" value="TreeGrafter"/>
</dbReference>
<dbReference type="PANTHER" id="PTHR44054:SF1">
    <property type="entry name" value="SYNAPTIC VESICLE MEMBRANE PROTEIN VAT-1 HOMOLOG"/>
    <property type="match status" value="1"/>
</dbReference>
<sequence>MSAEESKESQQAKESKEPQKTQETVQEQEEPSSYKAIVLSGFGGYDKLSVEMKKGVPIPKAGEILVRVKAGGLNFADLMARQGIYDRMSSSPPLVPGMEASGVVEAIGEDVKDKKVGDKVFMLNRGGLWAELAVIPADNAFLMPDGMGFEEAAAILVNYVTAYMMIYDFGNLQPGQSVLVHMAAGGVGIAATQLCKLVKDVTVFGTSSASKHETIKENGVSHPIDYRTLDYVEEVRKISPKGVDIVLDPLGGADTAKGFHLLKPMGKIITFGASTLLAGQKRNLMALARTWWNKFSINSLQLLQSNKAVCGYHLGYLEAEQISKVVVKLLALYKDGKIKPRVDSVWSFEQVGDAMRQMQERKNIGKVILVPEAKKSEE</sequence>
<feature type="compositionally biased region" description="Basic and acidic residues" evidence="3">
    <location>
        <begin position="1"/>
        <end position="20"/>
    </location>
</feature>
<dbReference type="GeneID" id="103189704"/>
<evidence type="ECO:0000313" key="5">
    <source>
        <dbReference type="EMBL" id="AFP05267.1"/>
    </source>
</evidence>
<reference evidence="5 7" key="3">
    <citation type="journal article" date="2014" name="Nature">
        <title>Elephant shark genome provides unique insights into gnathostome evolution.</title>
        <authorList>
            <consortium name="International Elephant Shark Genome Sequencing Consortium"/>
            <person name="Venkatesh B."/>
            <person name="Lee A.P."/>
            <person name="Ravi V."/>
            <person name="Maurya A.K."/>
            <person name="Lian M.M."/>
            <person name="Swann J.B."/>
            <person name="Ohta Y."/>
            <person name="Flajnik M.F."/>
            <person name="Sutoh Y."/>
            <person name="Kasahara M."/>
            <person name="Hoon S."/>
            <person name="Gangu V."/>
            <person name="Roy S.W."/>
            <person name="Irimia M."/>
            <person name="Korzh V."/>
            <person name="Kondrychyn I."/>
            <person name="Lim Z.W."/>
            <person name="Tay B.H."/>
            <person name="Tohari S."/>
            <person name="Kong K.W."/>
            <person name="Ho S."/>
            <person name="Lorente-Galdos B."/>
            <person name="Quilez J."/>
            <person name="Marques-Bonet T."/>
            <person name="Raney B.J."/>
            <person name="Ingham P.W."/>
            <person name="Tay A."/>
            <person name="Hillier L.W."/>
            <person name="Minx P."/>
            <person name="Boehm T."/>
            <person name="Wilson R.K."/>
            <person name="Brenner S."/>
            <person name="Warren W.C."/>
        </authorList>
    </citation>
    <scope>NUCLEOTIDE SEQUENCE</scope>
    <source>
        <tissue evidence="5">Liver</tissue>
    </source>
</reference>
<evidence type="ECO:0000256" key="2">
    <source>
        <dbReference type="ARBA" id="ARBA00023002"/>
    </source>
</evidence>
<dbReference type="GO" id="GO:0010637">
    <property type="term" value="P:negative regulation of mitochondrial fusion"/>
    <property type="evidence" value="ECO:0007669"/>
    <property type="project" value="TreeGrafter"/>
</dbReference>
<dbReference type="EMBL" id="JW872749">
    <property type="protein sequence ID" value="AFP05267.1"/>
    <property type="molecule type" value="mRNA"/>
</dbReference>
<dbReference type="KEGG" id="cmk:103189704"/>